<dbReference type="PhylomeDB" id="A0A162BZ76"/>
<feature type="domain" description="N-acetyltransferase" evidence="1">
    <location>
        <begin position="4"/>
        <end position="163"/>
    </location>
</feature>
<dbReference type="SUPFAM" id="SSF55729">
    <property type="entry name" value="Acyl-CoA N-acyltransferases (Nat)"/>
    <property type="match status" value="1"/>
</dbReference>
<dbReference type="Gene3D" id="3.40.630.30">
    <property type="match status" value="1"/>
</dbReference>
<organism evidence="2">
    <name type="scientific">Penicillium chrysogenum</name>
    <name type="common">Penicillium notatum</name>
    <dbReference type="NCBI Taxonomy" id="5076"/>
    <lineage>
        <taxon>Eukaryota</taxon>
        <taxon>Fungi</taxon>
        <taxon>Dikarya</taxon>
        <taxon>Ascomycota</taxon>
        <taxon>Pezizomycotina</taxon>
        <taxon>Eurotiomycetes</taxon>
        <taxon>Eurotiomycetidae</taxon>
        <taxon>Eurotiales</taxon>
        <taxon>Aspergillaceae</taxon>
        <taxon>Penicillium</taxon>
        <taxon>Penicillium chrysogenum species complex</taxon>
    </lineage>
</organism>
<dbReference type="InterPro" id="IPR050276">
    <property type="entry name" value="MshD_Acetyltransferase"/>
</dbReference>
<dbReference type="CDD" id="cd04301">
    <property type="entry name" value="NAT_SF"/>
    <property type="match status" value="1"/>
</dbReference>
<dbReference type="InterPro" id="IPR000182">
    <property type="entry name" value="GNAT_dom"/>
</dbReference>
<dbReference type="AlphaFoldDB" id="A0A162BZ76"/>
<dbReference type="InterPro" id="IPR016181">
    <property type="entry name" value="Acyl_CoA_acyltransferase"/>
</dbReference>
<evidence type="ECO:0000259" key="1">
    <source>
        <dbReference type="PROSITE" id="PS51186"/>
    </source>
</evidence>
<evidence type="ECO:0000313" key="2">
    <source>
        <dbReference type="EMBL" id="KZN84203.1"/>
    </source>
</evidence>
<proteinExistence type="predicted"/>
<dbReference type="PROSITE" id="PS51186">
    <property type="entry name" value="GNAT"/>
    <property type="match status" value="1"/>
</dbReference>
<dbReference type="PANTHER" id="PTHR43617:SF9">
    <property type="entry name" value="GNAT FAMILY ACETYLTRANSFERASE"/>
    <property type="match status" value="1"/>
</dbReference>
<dbReference type="GO" id="GO:0016747">
    <property type="term" value="F:acyltransferase activity, transferring groups other than amino-acyl groups"/>
    <property type="evidence" value="ECO:0007669"/>
    <property type="project" value="InterPro"/>
</dbReference>
<reference evidence="2" key="1">
    <citation type="journal article" date="2014" name="Genome Announc.">
        <title>Complete sequencing and chromosome-scale genome assembly of the industrial progenitor strain P2niaD18 from the penicillin producer Penicillium chrysogenum.</title>
        <authorList>
            <person name="Specht T."/>
            <person name="Dahlmann T.A."/>
            <person name="Zadra I."/>
            <person name="Kurnsteiner H."/>
            <person name="Kuck U."/>
        </authorList>
    </citation>
    <scope>NUCLEOTIDE SEQUENCE [LARGE SCALE GENOMIC DNA]</scope>
    <source>
        <strain evidence="2">P2niaD18</strain>
    </source>
</reference>
<dbReference type="EMBL" id="CM002801">
    <property type="protein sequence ID" value="KZN84203.1"/>
    <property type="molecule type" value="Genomic_DNA"/>
</dbReference>
<dbReference type="Pfam" id="PF00583">
    <property type="entry name" value="Acetyltransf_1"/>
    <property type="match status" value="1"/>
</dbReference>
<accession>A0A162BZ76</accession>
<dbReference type="PANTHER" id="PTHR43617">
    <property type="entry name" value="L-AMINO ACID N-ACETYLTRANSFERASE"/>
    <property type="match status" value="1"/>
</dbReference>
<gene>
    <name evidence="2" type="ORF">EN45_113230</name>
</gene>
<protein>
    <recommendedName>
        <fullName evidence="1">N-acetyltransferase domain-containing protein</fullName>
    </recommendedName>
</protein>
<dbReference type="Proteomes" id="UP000076449">
    <property type="component" value="Chromosome IV"/>
</dbReference>
<name>A0A162BZ76_PENCH</name>
<sequence>MNELNFRVATEDDAAQLQQLVESAFRTEDSRKGWTDDLGLSSAFRLDVQEVLAMVTKPDSVVLMATNNENTLLGSIGTSKRDANYARLFMLAVDTSKQRGGIGRQVLAYAEDYCQRTWGVTTLGLNTLSNRKQLISWYSRHGYKMTGETTPFPREKFESLLLPDDLCLVEFEKVLGIAPAEQAT</sequence>